<protein>
    <recommendedName>
        <fullName evidence="3 8">Malonyl-[acyl-carrier protein] O-methyltransferase</fullName>
        <shortName evidence="8">Malonyl-ACP O-methyltransferase</shortName>
        <ecNumber evidence="3 8">2.1.1.197</ecNumber>
    </recommendedName>
    <alternativeName>
        <fullName evidence="8">Biotin synthesis protein BioC</fullName>
    </alternativeName>
</protein>
<dbReference type="InterPro" id="IPR013216">
    <property type="entry name" value="Methyltransf_11"/>
</dbReference>
<dbReference type="InterPro" id="IPR011814">
    <property type="entry name" value="BioC"/>
</dbReference>
<evidence type="ECO:0000313" key="10">
    <source>
        <dbReference type="EMBL" id="RDL43670.1"/>
    </source>
</evidence>
<dbReference type="GO" id="GO:0008757">
    <property type="term" value="F:S-adenosylmethionine-dependent methyltransferase activity"/>
    <property type="evidence" value="ECO:0007669"/>
    <property type="project" value="InterPro"/>
</dbReference>
<evidence type="ECO:0000256" key="6">
    <source>
        <dbReference type="ARBA" id="ARBA00022691"/>
    </source>
</evidence>
<evidence type="ECO:0000256" key="4">
    <source>
        <dbReference type="ARBA" id="ARBA00022603"/>
    </source>
</evidence>
<accession>A0A370U7A6</accession>
<evidence type="ECO:0000256" key="8">
    <source>
        <dbReference type="HAMAP-Rule" id="MF_00835"/>
    </source>
</evidence>
<comment type="caution">
    <text evidence="10">The sequence shown here is derived from an EMBL/GenBank/DDBJ whole genome shotgun (WGS) entry which is preliminary data.</text>
</comment>
<evidence type="ECO:0000256" key="3">
    <source>
        <dbReference type="ARBA" id="ARBA00012327"/>
    </source>
</evidence>
<keyword evidence="7 8" id="KW-0093">Biotin biosynthesis</keyword>
<reference evidence="10 11" key="1">
    <citation type="submission" date="2018-06" db="EMBL/GenBank/DDBJ databases">
        <title>Marinomonas sp. YLB-05 draft genome sequence.</title>
        <authorList>
            <person name="Yu L."/>
            <person name="Tang X."/>
        </authorList>
    </citation>
    <scope>NUCLEOTIDE SEQUENCE [LARGE SCALE GENOMIC DNA]</scope>
    <source>
        <strain evidence="10 11">YLB-05</strain>
    </source>
</reference>
<comment type="similarity">
    <text evidence="8">Belongs to the methyltransferase superfamily.</text>
</comment>
<comment type="pathway">
    <text evidence="2 8">Cofactor biosynthesis; biotin biosynthesis.</text>
</comment>
<evidence type="ECO:0000259" key="9">
    <source>
        <dbReference type="Pfam" id="PF08241"/>
    </source>
</evidence>
<organism evidence="10 11">
    <name type="scientific">Marinomonas piezotolerans</name>
    <dbReference type="NCBI Taxonomy" id="2213058"/>
    <lineage>
        <taxon>Bacteria</taxon>
        <taxon>Pseudomonadati</taxon>
        <taxon>Pseudomonadota</taxon>
        <taxon>Gammaproteobacteria</taxon>
        <taxon>Oceanospirillales</taxon>
        <taxon>Oceanospirillaceae</taxon>
        <taxon>Marinomonas</taxon>
    </lineage>
</organism>
<dbReference type="GO" id="GO:0032259">
    <property type="term" value="P:methylation"/>
    <property type="evidence" value="ECO:0007669"/>
    <property type="project" value="UniProtKB-KW"/>
</dbReference>
<dbReference type="Pfam" id="PF08241">
    <property type="entry name" value="Methyltransf_11"/>
    <property type="match status" value="1"/>
</dbReference>
<dbReference type="GO" id="GO:0009102">
    <property type="term" value="P:biotin biosynthetic process"/>
    <property type="evidence" value="ECO:0007669"/>
    <property type="project" value="UniProtKB-UniRule"/>
</dbReference>
<dbReference type="Gene3D" id="3.40.50.150">
    <property type="entry name" value="Vaccinia Virus protein VP39"/>
    <property type="match status" value="1"/>
</dbReference>
<gene>
    <name evidence="8 10" type="primary">bioC</name>
    <name evidence="10" type="ORF">DN730_13060</name>
</gene>
<keyword evidence="11" id="KW-1185">Reference proteome</keyword>
<dbReference type="AlphaFoldDB" id="A0A370U7A6"/>
<dbReference type="EC" id="2.1.1.197" evidence="3 8"/>
<dbReference type="PANTHER" id="PTHR13090">
    <property type="entry name" value="ARGININE-HYDROXYLASE NDUFAF5, MITOCHONDRIAL"/>
    <property type="match status" value="1"/>
</dbReference>
<comment type="catalytic activity">
    <reaction evidence="1 8">
        <text>malonyl-[ACP] + S-adenosyl-L-methionine = malonyl-[ACP] methyl ester + S-adenosyl-L-homocysteine</text>
        <dbReference type="Rhea" id="RHEA:17105"/>
        <dbReference type="Rhea" id="RHEA-COMP:9623"/>
        <dbReference type="Rhea" id="RHEA-COMP:9954"/>
        <dbReference type="ChEBI" id="CHEBI:57856"/>
        <dbReference type="ChEBI" id="CHEBI:59789"/>
        <dbReference type="ChEBI" id="CHEBI:78449"/>
        <dbReference type="ChEBI" id="CHEBI:78845"/>
        <dbReference type="EC" id="2.1.1.197"/>
    </reaction>
</comment>
<dbReference type="SUPFAM" id="SSF53335">
    <property type="entry name" value="S-adenosyl-L-methionine-dependent methyltransferases"/>
    <property type="match status" value="1"/>
</dbReference>
<dbReference type="PANTHER" id="PTHR13090:SF1">
    <property type="entry name" value="ARGININE-HYDROXYLASE NDUFAF5, MITOCHONDRIAL"/>
    <property type="match status" value="1"/>
</dbReference>
<dbReference type="InterPro" id="IPR050602">
    <property type="entry name" value="Malonyl-ACP_OMT"/>
</dbReference>
<dbReference type="UniPathway" id="UPA00078"/>
<evidence type="ECO:0000256" key="2">
    <source>
        <dbReference type="ARBA" id="ARBA00004746"/>
    </source>
</evidence>
<keyword evidence="5 8" id="KW-0808">Transferase</keyword>
<evidence type="ECO:0000256" key="1">
    <source>
        <dbReference type="ARBA" id="ARBA00000852"/>
    </source>
</evidence>
<keyword evidence="4 8" id="KW-0489">Methyltransferase</keyword>
<proteinExistence type="inferred from homology"/>
<evidence type="ECO:0000256" key="5">
    <source>
        <dbReference type="ARBA" id="ARBA00022679"/>
    </source>
</evidence>
<dbReference type="NCBIfam" id="TIGR02072">
    <property type="entry name" value="BioC"/>
    <property type="match status" value="1"/>
</dbReference>
<dbReference type="GO" id="GO:0102130">
    <property type="term" value="F:malonyl-CoA methyltransferase activity"/>
    <property type="evidence" value="ECO:0007669"/>
    <property type="project" value="UniProtKB-EC"/>
</dbReference>
<keyword evidence="6 8" id="KW-0949">S-adenosyl-L-methionine</keyword>
<dbReference type="EMBL" id="QKRA01000006">
    <property type="protein sequence ID" value="RDL43670.1"/>
    <property type="molecule type" value="Genomic_DNA"/>
</dbReference>
<dbReference type="GO" id="GO:0010340">
    <property type="term" value="F:carboxyl-O-methyltransferase activity"/>
    <property type="evidence" value="ECO:0007669"/>
    <property type="project" value="UniProtKB-UniRule"/>
</dbReference>
<dbReference type="CDD" id="cd02440">
    <property type="entry name" value="AdoMet_MTases"/>
    <property type="match status" value="1"/>
</dbReference>
<dbReference type="HAMAP" id="MF_00835">
    <property type="entry name" value="BioC"/>
    <property type="match status" value="1"/>
</dbReference>
<evidence type="ECO:0000256" key="7">
    <source>
        <dbReference type="ARBA" id="ARBA00022756"/>
    </source>
</evidence>
<name>A0A370U7A6_9GAMM</name>
<feature type="domain" description="Methyltransferase type 11" evidence="9">
    <location>
        <begin position="68"/>
        <end position="161"/>
    </location>
</feature>
<comment type="function">
    <text evidence="8">Converts the free carboxyl group of a malonyl-thioester to its methyl ester by transfer of a methyl group from S-adenosyl-L-methionine (SAM). It allows to synthesize pimeloyl-ACP via the fatty acid synthetic pathway.</text>
</comment>
<evidence type="ECO:0000313" key="11">
    <source>
        <dbReference type="Proteomes" id="UP000254326"/>
    </source>
</evidence>
<sequence>MSRSLWPWCNSTLMSIQSAKSSSFYKQKVAASFSRAAATYDDYATFQEAVLQRLMTYVATSDAPERWLDLGTGTGRALPLFQTSHPCVEPVAVDLSCEMLLQARQKNNAKGFVCADAESLPFASEVFDGVFSSLALQWCLDQHALFKELHRVTKMYGSVVFATLLKGSMPELKETWRHVDGRIHHNQYSDMVALTDACKKAGFDICVAEQDEIVSWYPTVREAVYSLKKVGASILTGESSRVSPSTWRLFERCYENKYRHDKGIPLSYCVAFIRLKKVQHG</sequence>
<dbReference type="InterPro" id="IPR029063">
    <property type="entry name" value="SAM-dependent_MTases_sf"/>
</dbReference>
<dbReference type="Proteomes" id="UP000254326">
    <property type="component" value="Unassembled WGS sequence"/>
</dbReference>